<evidence type="ECO:0000313" key="1">
    <source>
        <dbReference type="EMBL" id="AHD03228.1"/>
    </source>
</evidence>
<gene>
    <name evidence="1" type="ORF">METH_17155</name>
</gene>
<dbReference type="Proteomes" id="UP000018780">
    <property type="component" value="Chromosome"/>
</dbReference>
<protein>
    <submittedName>
        <fullName evidence="1">Uncharacterized protein</fullName>
    </submittedName>
</protein>
<dbReference type="AlphaFoldDB" id="V9VZ60"/>
<evidence type="ECO:0000313" key="2">
    <source>
        <dbReference type="Proteomes" id="UP000018780"/>
    </source>
</evidence>
<sequence>MRCTAKKLLLHGKEQLGHSGKGSDVSMVND</sequence>
<keyword evidence="2" id="KW-1185">Reference proteome</keyword>
<proteinExistence type="predicted"/>
<dbReference type="EMBL" id="CP006773">
    <property type="protein sequence ID" value="AHD03228.1"/>
    <property type="molecule type" value="Genomic_DNA"/>
</dbReference>
<dbReference type="KEGG" id="lmd:METH_17155"/>
<dbReference type="STRING" id="999552.METH_17155"/>
<organism evidence="1 2">
    <name type="scientific">Leisingera methylohalidivorans DSM 14336</name>
    <dbReference type="NCBI Taxonomy" id="999552"/>
    <lineage>
        <taxon>Bacteria</taxon>
        <taxon>Pseudomonadati</taxon>
        <taxon>Pseudomonadota</taxon>
        <taxon>Alphaproteobacteria</taxon>
        <taxon>Rhodobacterales</taxon>
        <taxon>Roseobacteraceae</taxon>
        <taxon>Leisingera</taxon>
    </lineage>
</organism>
<reference evidence="1 2" key="1">
    <citation type="submission" date="2013-09" db="EMBL/GenBank/DDBJ databases">
        <authorList>
            <consortium name="DOE Joint Genome Institute"/>
            <person name="Klenk H.-P."/>
            <person name="Huntemann M."/>
            <person name="Han J."/>
            <person name="Chen A."/>
            <person name="Kyrpides N."/>
            <person name="Mavromatis K."/>
            <person name="Markowitz V."/>
            <person name="Palaniappan K."/>
            <person name="Ivanova N."/>
            <person name="Schaumberg A."/>
            <person name="Pati A."/>
            <person name="Liolios K."/>
            <person name="Nordberg H.P."/>
            <person name="Cantor M.N."/>
            <person name="Hua S.X."/>
            <person name="Woyke T."/>
        </authorList>
    </citation>
    <scope>NUCLEOTIDE SEQUENCE [LARGE SCALE GENOMIC DNA]</scope>
    <source>
        <strain evidence="1 2">DSM 14336</strain>
    </source>
</reference>
<accession>V9VZ60</accession>
<dbReference type="HOGENOM" id="CLU_3404193_0_0_5"/>
<name>V9VZ60_9RHOB</name>